<proteinExistence type="inferred from homology"/>
<keyword evidence="6" id="KW-1185">Reference proteome</keyword>
<dbReference type="PIRSF" id="PIRSF500060">
    <property type="entry name" value="UCP500060"/>
    <property type="match status" value="1"/>
</dbReference>
<reference evidence="5 6" key="1">
    <citation type="submission" date="2023-04" db="EMBL/GenBank/DDBJ databases">
        <title>A long-awaited taxogenomic arrangement of the family Halomonadaceae.</title>
        <authorList>
            <person name="De La Haba R."/>
            <person name="Chuvochina M."/>
            <person name="Wittouck S."/>
            <person name="Arahal D.R."/>
            <person name="Sanchez-Porro C."/>
            <person name="Hugenholtz P."/>
            <person name="Ventosa A."/>
        </authorList>
    </citation>
    <scope>NUCLEOTIDE SEQUENCE [LARGE SCALE GENOMIC DNA]</scope>
    <source>
        <strain evidence="5 6">DSM 22428</strain>
    </source>
</reference>
<dbReference type="InterPro" id="IPR013785">
    <property type="entry name" value="Aldolase_TIM"/>
</dbReference>
<keyword evidence="3" id="KW-0472">Membrane</keyword>
<dbReference type="Gene3D" id="3.20.20.70">
    <property type="entry name" value="Aldolase class I"/>
    <property type="match status" value="1"/>
</dbReference>
<dbReference type="Pfam" id="PF01645">
    <property type="entry name" value="Glu_synthase"/>
    <property type="match status" value="1"/>
</dbReference>
<comment type="similarity">
    <text evidence="1 2">Belongs to the glutamate synthase family.</text>
</comment>
<dbReference type="PANTHER" id="PTHR43819:SF1">
    <property type="entry name" value="ARCHAEAL-TYPE GLUTAMATE SYNTHASE [NADPH]"/>
    <property type="match status" value="1"/>
</dbReference>
<evidence type="ECO:0000256" key="2">
    <source>
        <dbReference type="PIRNR" id="PIRNR006429"/>
    </source>
</evidence>
<dbReference type="InterPro" id="IPR027283">
    <property type="entry name" value="YerD"/>
</dbReference>
<dbReference type="PIRSF" id="PIRSF006429">
    <property type="entry name" value="GOGAT_lg_2"/>
    <property type="match status" value="1"/>
</dbReference>
<dbReference type="InterPro" id="IPR024188">
    <property type="entry name" value="GltB"/>
</dbReference>
<dbReference type="Proteomes" id="UP001269375">
    <property type="component" value="Unassembled WGS sequence"/>
</dbReference>
<name>A0ABU1GYG8_9GAMM</name>
<evidence type="ECO:0000259" key="4">
    <source>
        <dbReference type="Pfam" id="PF01645"/>
    </source>
</evidence>
<keyword evidence="3" id="KW-1133">Transmembrane helix</keyword>
<protein>
    <submittedName>
        <fullName evidence="5">FMN-binding glutamate synthase family protein</fullName>
        <ecNumber evidence="5">1.4.-.-</ecNumber>
    </submittedName>
</protein>
<dbReference type="InterPro" id="IPR002932">
    <property type="entry name" value="Glu_synthdom"/>
</dbReference>
<feature type="domain" description="Glutamate synthase" evidence="4">
    <location>
        <begin position="161"/>
        <end position="477"/>
    </location>
</feature>
<evidence type="ECO:0000256" key="1">
    <source>
        <dbReference type="ARBA" id="ARBA00009716"/>
    </source>
</evidence>
<gene>
    <name evidence="5" type="ORF">QC825_13525</name>
</gene>
<feature type="transmembrane region" description="Helical" evidence="3">
    <location>
        <begin position="12"/>
        <end position="32"/>
    </location>
</feature>
<comment type="caution">
    <text evidence="5">The sequence shown here is derived from an EMBL/GenBank/DDBJ whole genome shotgun (WGS) entry which is preliminary data.</text>
</comment>
<dbReference type="EMBL" id="JARWAO010000008">
    <property type="protein sequence ID" value="MDR5897090.1"/>
    <property type="molecule type" value="Genomic_DNA"/>
</dbReference>
<evidence type="ECO:0000256" key="3">
    <source>
        <dbReference type="SAM" id="Phobius"/>
    </source>
</evidence>
<dbReference type="EC" id="1.4.-.-" evidence="5"/>
<dbReference type="CDD" id="cd02808">
    <property type="entry name" value="GltS_FMN"/>
    <property type="match status" value="1"/>
</dbReference>
<dbReference type="PANTHER" id="PTHR43819">
    <property type="entry name" value="ARCHAEAL-TYPE GLUTAMATE SYNTHASE [NADPH]"/>
    <property type="match status" value="1"/>
</dbReference>
<accession>A0ABU1GYG8</accession>
<sequence length="535" mass="58275">MSFDLRSAMYRRAFFTTVAVLFVVIAALAVLVSPWWHLAWVVWLALTALGIKDLSSSYNVLTNYPIVGHLRYLLEFIRPELRQYFFESESSGRPFSREQRQLINARAEGASDAMPFGTLRDVDAPGYDYSAHSLSPKEVDQAHARIRVGGPQCTAPYESSIFNISGMSFGALSGNAILAMNKGAKKGGFAHDTGEGAISPYHEKYGGDLIWQLGTGYFGCRTEGGRFDPEAFKEKACGEQVKMIEIKLSQGAKPSHGGLLPASKVNEEIADTRKIEVGQACESPAAHPEFSTPKGLLAFVARLRELSGGKPVGFKLCIGKRSEFLSICKAMVETGTYPDFITVDGAEGGTGAAPAEFSDSFGLFINEALPFVDQALTGCGLREHIRVIASGKVALGYDMVVKHALGADICHAARPFMFAVGCIQSRRCHTNQCPTGVATQDPRRSQALDVEEKYQRVATFHSATITSFFNMVGAMGLDSPAQLTPHMIQHRSRYAPATSYDHMIGPILSEGELIRGEALAEPWQAHWQAASAERF</sequence>
<evidence type="ECO:0000313" key="6">
    <source>
        <dbReference type="Proteomes" id="UP001269375"/>
    </source>
</evidence>
<keyword evidence="5" id="KW-0560">Oxidoreductase</keyword>
<dbReference type="SUPFAM" id="SSF51395">
    <property type="entry name" value="FMN-linked oxidoreductases"/>
    <property type="match status" value="1"/>
</dbReference>
<dbReference type="GO" id="GO:0016491">
    <property type="term" value="F:oxidoreductase activity"/>
    <property type="evidence" value="ECO:0007669"/>
    <property type="project" value="UniProtKB-KW"/>
</dbReference>
<dbReference type="RefSeq" id="WP_251595101.1">
    <property type="nucleotide sequence ID" value="NZ_JAMLJI010000004.1"/>
</dbReference>
<evidence type="ECO:0000313" key="5">
    <source>
        <dbReference type="EMBL" id="MDR5897090.1"/>
    </source>
</evidence>
<organism evidence="5 6">
    <name type="scientific">Larsenimonas suaedae</name>
    <dbReference type="NCBI Taxonomy" id="1851019"/>
    <lineage>
        <taxon>Bacteria</taxon>
        <taxon>Pseudomonadati</taxon>
        <taxon>Pseudomonadota</taxon>
        <taxon>Gammaproteobacteria</taxon>
        <taxon>Oceanospirillales</taxon>
        <taxon>Halomonadaceae</taxon>
        <taxon>Larsenimonas</taxon>
    </lineage>
</organism>
<keyword evidence="3" id="KW-0812">Transmembrane</keyword>